<evidence type="ECO:0000313" key="9">
    <source>
        <dbReference type="Proteomes" id="UP000002494"/>
    </source>
</evidence>
<dbReference type="SMR" id="Q68FQ6"/>
<evidence type="ECO:0000313" key="7">
    <source>
        <dbReference type="EMBL" id="AAH79419.1"/>
    </source>
</evidence>
<keyword evidence="2 4" id="KW-0403">Intermediate filament</keyword>
<dbReference type="GeneID" id="366990"/>
<dbReference type="AlphaFoldDB" id="Q68FQ6"/>
<dbReference type="RefSeq" id="NP_001014289.1">
    <property type="nucleotide sequence ID" value="NM_001014267.1"/>
</dbReference>
<keyword evidence="3 5" id="KW-0175">Coiled coil</keyword>
<dbReference type="UCSC" id="RGD:1305207">
    <property type="organism name" value="rat"/>
</dbReference>
<dbReference type="SUPFAM" id="SSF64593">
    <property type="entry name" value="Intermediate filament protein, coiled coil region"/>
    <property type="match status" value="1"/>
</dbReference>
<dbReference type="HOGENOM" id="CLU_012560_5_3_1"/>
<dbReference type="CTD" id="66322"/>
<dbReference type="OMA" id="QPCELDR"/>
<dbReference type="Gene3D" id="1.20.5.170">
    <property type="match status" value="1"/>
</dbReference>
<dbReference type="Proteomes" id="UP000002494">
    <property type="component" value="Chromosome 7"/>
</dbReference>
<dbReference type="EMBL" id="BC079419">
    <property type="protein sequence ID" value="AAH79419.1"/>
    <property type="molecule type" value="mRNA"/>
</dbReference>
<organism evidence="7">
    <name type="scientific">Rattus norvegicus</name>
    <name type="common">Rat</name>
    <dbReference type="NCBI Taxonomy" id="10116"/>
    <lineage>
        <taxon>Eukaryota</taxon>
        <taxon>Metazoa</taxon>
        <taxon>Chordata</taxon>
        <taxon>Craniata</taxon>
        <taxon>Vertebrata</taxon>
        <taxon>Euteleostomi</taxon>
        <taxon>Mammalia</taxon>
        <taxon>Eutheria</taxon>
        <taxon>Euarchontoglires</taxon>
        <taxon>Glires</taxon>
        <taxon>Rodentia</taxon>
        <taxon>Myomorpha</taxon>
        <taxon>Muroidea</taxon>
        <taxon>Muridae</taxon>
        <taxon>Murinae</taxon>
        <taxon>Rattus</taxon>
    </lineage>
</organism>
<feature type="domain" description="IF rod" evidence="6">
    <location>
        <begin position="1"/>
        <end position="117"/>
    </location>
</feature>
<keyword evidence="1" id="KW-0416">Keratin</keyword>
<dbReference type="GO" id="GO:0005882">
    <property type="term" value="C:intermediate filament"/>
    <property type="evidence" value="ECO:0007669"/>
    <property type="project" value="UniProtKB-KW"/>
</dbReference>
<evidence type="ECO:0000256" key="4">
    <source>
        <dbReference type="RuleBase" id="RU000685"/>
    </source>
</evidence>
<dbReference type="PROSITE" id="PS00226">
    <property type="entry name" value="IF_ROD_1"/>
    <property type="match status" value="1"/>
</dbReference>
<dbReference type="eggNOG" id="ENOG502TDBG">
    <property type="taxonomic scope" value="Eukaryota"/>
</dbReference>
<evidence type="ECO:0000256" key="3">
    <source>
        <dbReference type="ARBA" id="ARBA00023054"/>
    </source>
</evidence>
<dbReference type="PANTHER" id="PTHR45616:SF12">
    <property type="entry name" value="KERATIN, TYPE II CUTICULAR HB2"/>
    <property type="match status" value="1"/>
</dbReference>
<dbReference type="ExpressionAtlas" id="Q68FQ6">
    <property type="expression patterns" value="baseline and differential"/>
</dbReference>
<dbReference type="STRING" id="10116.ENSRNOP00000010880"/>
<accession>Q68FQ6</accession>
<reference evidence="7" key="1">
    <citation type="journal article" date="2004" name="Genome Res.">
        <title>The status, quality, and expansion of the NIH full-length cDNA project: the Mammalian Gene Collection (MGC).</title>
        <authorList>
            <consortium name="The MGC Project Team"/>
            <person name="Gerhard D.S."/>
            <person name="Wagner L."/>
            <person name="Feingold E.A."/>
            <person name="Shenmen C.M."/>
            <person name="Grouse L.H."/>
            <person name="Schuler G."/>
            <person name="Klein S.L."/>
            <person name="Old S."/>
            <person name="Rasooly R."/>
            <person name="Good P."/>
            <person name="Guyer M."/>
            <person name="Peck A.M."/>
            <person name="Derge J.G."/>
            <person name="Lipman D."/>
            <person name="Collins F.S."/>
            <person name="Jang W."/>
            <person name="Sherry S."/>
            <person name="Feolo M."/>
            <person name="Misquitta L."/>
            <person name="Lee E."/>
            <person name="Rotmistrovsky K."/>
            <person name="Greenhut S.F."/>
            <person name="Schaefer C.F."/>
            <person name="Buetow K."/>
            <person name="Bonner T.I."/>
            <person name="Haussler D."/>
            <person name="Kent J."/>
            <person name="Kiekhaus M."/>
            <person name="Furey T."/>
            <person name="Brent M."/>
            <person name="Prange C."/>
            <person name="Schreiber K."/>
            <person name="Shapiro N."/>
            <person name="Bhat N.K."/>
            <person name="Hopkins R.F."/>
            <person name="Hsie F."/>
            <person name="Driscoll T."/>
            <person name="Soares M.B."/>
            <person name="Casavant T.L."/>
            <person name="Scheetz T.E."/>
            <person name="Brown-stein M.J."/>
            <person name="Usdin T.B."/>
            <person name="Toshiyuki S."/>
            <person name="Carninci P."/>
            <person name="Piao Y."/>
            <person name="Dudekula D.B."/>
            <person name="Ko M.S."/>
            <person name="Kawakami K."/>
            <person name="Suzuki Y."/>
            <person name="Sugano S."/>
            <person name="Gruber C.E."/>
            <person name="Smith M.R."/>
            <person name="Simmons B."/>
            <person name="Moore T."/>
            <person name="Waterman R."/>
            <person name="Johnson S.L."/>
            <person name="Ruan Y."/>
            <person name="Wei C.L."/>
            <person name="Mathavan S."/>
            <person name="Gunaratne P.H."/>
            <person name="Wu J."/>
            <person name="Garcia A.M."/>
            <person name="Hulyk S.W."/>
            <person name="Fuh E."/>
            <person name="Yuan Y."/>
            <person name="Sneed A."/>
            <person name="Kowis C."/>
            <person name="Hodgson A."/>
            <person name="Muzny D.M."/>
            <person name="McPherson J."/>
            <person name="Gibbs R.A."/>
            <person name="Fahey J."/>
            <person name="Helton E."/>
            <person name="Ketteman M."/>
            <person name="Madan A."/>
            <person name="Rodrigues S."/>
            <person name="Sanchez A."/>
            <person name="Whiting M."/>
            <person name="Madari A."/>
            <person name="Young A.C."/>
            <person name="Wetherby K.D."/>
            <person name="Granite S.J."/>
            <person name="Kwong P.N."/>
            <person name="Brinkley C.P."/>
            <person name="Pearson R.L."/>
            <person name="Bouffard G.G."/>
            <person name="Blakesly R.W."/>
            <person name="Green E.D."/>
            <person name="Dickson M.C."/>
            <person name="Rodriguez A.C."/>
            <person name="Grimwood J."/>
            <person name="Schmutz J."/>
            <person name="Myers R.M."/>
            <person name="Butterfield Y.S."/>
            <person name="Griffith M."/>
            <person name="Griffith O.L."/>
            <person name="Krzywinski M.I."/>
            <person name="Liao N."/>
            <person name="Morin R."/>
            <person name="Morrin R."/>
            <person name="Palmquist D."/>
            <person name="Petrescu A.S."/>
            <person name="Skalska U."/>
            <person name="Smailus D.E."/>
            <person name="Stott J.M."/>
            <person name="Schnerch A."/>
            <person name="Schein J.E."/>
            <person name="Jones S.J."/>
            <person name="Holt R.A."/>
            <person name="Baross A."/>
            <person name="Marra M.A."/>
            <person name="Clifton S."/>
            <person name="Makowski K.A."/>
            <person name="Bosak S."/>
            <person name="Malek J."/>
        </authorList>
    </citation>
    <scope>NUCLEOTIDE SEQUENCE [LARGE SCALE MRNA]</scope>
    <source>
        <tissue evidence="7">Testis</tissue>
    </source>
</reference>
<dbReference type="AGR" id="RGD:1305207"/>
<keyword evidence="9" id="KW-1185">Reference proteome</keyword>
<evidence type="ECO:0000313" key="10">
    <source>
        <dbReference type="RGD" id="1305207"/>
    </source>
</evidence>
<comment type="similarity">
    <text evidence="4">Belongs to the intermediate filament family.</text>
</comment>
<proteinExistence type="evidence at transcript level"/>
<dbReference type="RGD" id="1305207">
    <property type="gene designation" value="Krt88"/>
</dbReference>
<gene>
    <name evidence="8 10" type="primary">Krt88</name>
    <name evidence="7" type="synonym">RGD1305207</name>
</gene>
<evidence type="ECO:0000256" key="1">
    <source>
        <dbReference type="ARBA" id="ARBA00022744"/>
    </source>
</evidence>
<evidence type="ECO:0000313" key="8">
    <source>
        <dbReference type="Ensembl" id="ENSRNOP00000010880.6"/>
    </source>
</evidence>
<sequence length="179" mass="19107">MCEETKATVQKCVQTPRHSKETLNRLNQAIQQLKMEAGGARSQPCELQKTKDLEAMKDVASGSAKGKLAWLEAALQRARQDMARQLREYQELMIVKLGLDFEIATYRRLLEGEEQRLGLRLEAGSVGPSSDVSPGLTSVLRAPGVGSCGLDMSAPGGGCSLCSSAGCVGGFGCLGSREC</sequence>
<dbReference type="Bgee" id="ENSRNOG00000008242">
    <property type="expression patterns" value="Expressed in testis and 4 other cell types or tissues"/>
</dbReference>
<dbReference type="GeneTree" id="ENSGT00940000163840"/>
<evidence type="ECO:0000256" key="2">
    <source>
        <dbReference type="ARBA" id="ARBA00022754"/>
    </source>
</evidence>
<reference evidence="8" key="3">
    <citation type="submission" date="2025-05" db="UniProtKB">
        <authorList>
            <consortium name="Ensembl"/>
        </authorList>
    </citation>
    <scope>IDENTIFICATION</scope>
    <source>
        <strain evidence="8">Brown Norway</strain>
    </source>
</reference>
<reference evidence="8 9" key="2">
    <citation type="journal article" date="2004" name="Nature">
        <title>Genome sequence of the Brown Norway rat yields insights into mammalian evolution.</title>
        <authorList>
            <consortium name="Rat Genome Sequencing Project Consortium"/>
            <person name="Gibbs R.A."/>
            <person name="Weinstock G.M."/>
            <person name="Metzker M.L."/>
            <person name="Muzny D.M."/>
            <person name="Sodergren E.J."/>
            <person name="Scherer S."/>
            <person name="Scott G."/>
            <person name="Steffen D."/>
            <person name="Worley K.C."/>
            <person name="Burch P.E."/>
            <person name="Okwuonu G."/>
            <person name="Hines S."/>
            <person name="Lewis L."/>
            <person name="Deramo C."/>
            <person name="Delgado O."/>
            <person name="Dugan-Rocha S."/>
            <person name="Miner G."/>
            <person name="Morgan M."/>
            <person name="Hawes A."/>
            <person name="Gill R."/>
            <person name="Holt R.A."/>
            <person name="Adams M.D."/>
            <person name="Amanatides P.G."/>
            <person name="Baden-Tillson H."/>
            <person name="Barnstead M."/>
            <person name="Chin S."/>
            <person name="Evans C.A."/>
            <person name="Ferriera S."/>
            <person name="Fosler C."/>
            <person name="Glodek A."/>
            <person name="Gu Z."/>
            <person name="Jennings D."/>
            <person name="Kraft C.L."/>
            <person name="Nguyen T."/>
            <person name="Pfannkoch C.M."/>
            <person name="Sitter C."/>
            <person name="Sutton G.G."/>
            <person name="Venter J.C."/>
            <person name="Woodage T."/>
            <person name="Smith D."/>
            <person name="Lee H.-M."/>
            <person name="Gustafson E."/>
            <person name="Cahill P."/>
            <person name="Kana A."/>
            <person name="Doucette-Stamm L."/>
            <person name="Weinstock K."/>
            <person name="Fechtel K."/>
            <person name="Weiss R.B."/>
            <person name="Dunn D.M."/>
            <person name="Green E.D."/>
            <person name="Blakesley R.W."/>
            <person name="Bouffard G.G."/>
            <person name="De Jong P.J."/>
            <person name="Osoegawa K."/>
            <person name="Zhu B."/>
            <person name="Marra M."/>
            <person name="Schein J."/>
            <person name="Bosdet I."/>
            <person name="Fjell C."/>
            <person name="Jones S."/>
            <person name="Krzywinski M."/>
            <person name="Mathewson C."/>
            <person name="Siddiqui A."/>
            <person name="Wye N."/>
            <person name="McPherson J."/>
            <person name="Zhao S."/>
            <person name="Fraser C.M."/>
            <person name="Shetty J."/>
            <person name="Shatsman S."/>
            <person name="Geer K."/>
            <person name="Chen Y."/>
            <person name="Abramzon S."/>
            <person name="Nierman W.C."/>
            <person name="Havlak P.H."/>
            <person name="Chen R."/>
            <person name="Durbin K.J."/>
            <person name="Egan A."/>
            <person name="Ren Y."/>
            <person name="Song X.-Z."/>
            <person name="Li B."/>
            <person name="Liu Y."/>
            <person name="Qin X."/>
            <person name="Cawley S."/>
            <person name="Cooney A.J."/>
            <person name="D'Souza L.M."/>
            <person name="Martin K."/>
            <person name="Wu J.Q."/>
            <person name="Gonzalez-Garay M.L."/>
            <person name="Jackson A.R."/>
            <person name="Kalafus K.J."/>
            <person name="McLeod M.P."/>
            <person name="Milosavljevic A."/>
            <person name="Virk D."/>
            <person name="Volkov A."/>
            <person name="Wheeler D.A."/>
            <person name="Zhang Z."/>
            <person name="Bailey J.A."/>
            <person name="Eichler E.E."/>
            <person name="Tuzun E."/>
            <person name="Birney E."/>
            <person name="Mongin E."/>
            <person name="Ureta-Vidal A."/>
            <person name="Woodwark C."/>
            <person name="Zdobnov E."/>
            <person name="Bork P."/>
            <person name="Suyama M."/>
            <person name="Torrents D."/>
            <person name="Alexandersson M."/>
            <person name="Trask B.J."/>
            <person name="Young J.M."/>
            <person name="Huang H."/>
            <person name="Wang H."/>
            <person name="Xing H."/>
            <person name="Daniels S."/>
            <person name="Gietzen D."/>
            <person name="Schmidt J."/>
            <person name="Stevens K."/>
            <person name="Vitt U."/>
            <person name="Wingrove J."/>
            <person name="Camara F."/>
            <person name="Mar Alba M."/>
            <person name="Abril J.F."/>
            <person name="Guigo R."/>
            <person name="Smit A."/>
            <person name="Dubchak I."/>
            <person name="Rubin E.M."/>
            <person name="Couronne O."/>
            <person name="Poliakov A."/>
            <person name="Huebner N."/>
            <person name="Ganten D."/>
            <person name="Goesele C."/>
            <person name="Hummel O."/>
            <person name="Kreitler T."/>
            <person name="Lee Y.-A."/>
            <person name="Monti J."/>
            <person name="Schulz H."/>
            <person name="Zimdahl H."/>
            <person name="Himmelbauer H."/>
            <person name="Lehrach H."/>
            <person name="Jacob H.J."/>
            <person name="Bromberg S."/>
            <person name="Gullings-Handley J."/>
            <person name="Jensen-Seaman M.I."/>
            <person name="Kwitek A.E."/>
            <person name="Lazar J."/>
            <person name="Pasko D."/>
            <person name="Tonellato P.J."/>
            <person name="Twigger S."/>
            <person name="Ponting C.P."/>
            <person name="Duarte J.M."/>
            <person name="Rice S."/>
            <person name="Goodstadt L."/>
            <person name="Beatson S.A."/>
            <person name="Emes R.D."/>
            <person name="Winter E.E."/>
            <person name="Webber C."/>
            <person name="Brandt P."/>
            <person name="Nyakatura G."/>
            <person name="Adetobi M."/>
            <person name="Chiaromonte F."/>
            <person name="Elnitski L."/>
            <person name="Eswara P."/>
            <person name="Hardison R.C."/>
            <person name="Hou M."/>
            <person name="Kolbe D."/>
            <person name="Makova K."/>
            <person name="Miller W."/>
            <person name="Nekrutenko A."/>
            <person name="Riemer C."/>
            <person name="Schwartz S."/>
            <person name="Taylor J."/>
            <person name="Yang S."/>
            <person name="Zhang Y."/>
            <person name="Lindpaintner K."/>
            <person name="Andrews T.D."/>
            <person name="Caccamo M."/>
            <person name="Clamp M."/>
            <person name="Clarke L."/>
            <person name="Curwen V."/>
            <person name="Durbin R.M."/>
            <person name="Eyras E."/>
            <person name="Searle S.M."/>
            <person name="Cooper G.M."/>
            <person name="Batzoglou S."/>
            <person name="Brudno M."/>
            <person name="Sidow A."/>
            <person name="Stone E.A."/>
            <person name="Payseur B.A."/>
            <person name="Bourque G."/>
            <person name="Lopez-Otin C."/>
            <person name="Puente X.S."/>
            <person name="Chakrabarti K."/>
            <person name="Chatterji S."/>
            <person name="Dewey C."/>
            <person name="Pachter L."/>
            <person name="Bray N."/>
            <person name="Yap V.B."/>
            <person name="Caspi A."/>
            <person name="Tesler G."/>
            <person name="Pevzner P.A."/>
            <person name="Haussler D."/>
            <person name="Roskin K.M."/>
            <person name="Baertsch R."/>
            <person name="Clawson H."/>
            <person name="Furey T.S."/>
            <person name="Hinrichs A.S."/>
            <person name="Karolchik D."/>
            <person name="Kent W.J."/>
            <person name="Rosenbloom K.R."/>
            <person name="Trumbower H."/>
            <person name="Weirauch M."/>
            <person name="Cooper D.N."/>
            <person name="Stenson P.D."/>
            <person name="Ma B."/>
            <person name="Brent M."/>
            <person name="Arumugam M."/>
            <person name="Shteynberg D."/>
            <person name="Copley R.R."/>
            <person name="Taylor M.S."/>
            <person name="Riethman H."/>
            <person name="Mudunuri U."/>
            <person name="Peterson J."/>
            <person name="Guyer M."/>
            <person name="Felsenfeld A."/>
            <person name="Old S."/>
            <person name="Mockrin S."/>
            <person name="Collins F.S."/>
        </authorList>
    </citation>
    <scope>NUCLEOTIDE SEQUENCE [LARGE SCALE GENOMIC DNA]</scope>
    <source>
        <strain evidence="8 9">Brown Norway</strain>
    </source>
</reference>
<dbReference type="InterPro" id="IPR039008">
    <property type="entry name" value="IF_rod_dom"/>
</dbReference>
<dbReference type="PaxDb" id="10116-ENSRNOP00000010880"/>
<dbReference type="PANTHER" id="PTHR45616">
    <property type="entry name" value="GATA-TYPE DOMAIN-CONTAINING PROTEIN"/>
    <property type="match status" value="1"/>
</dbReference>
<dbReference type="KEGG" id="rno:366990"/>
<evidence type="ECO:0000256" key="5">
    <source>
        <dbReference type="SAM" id="Coils"/>
    </source>
</evidence>
<name>Q68FQ6_RAT</name>
<dbReference type="OrthoDB" id="2441647at2759"/>
<dbReference type="PROSITE" id="PS51842">
    <property type="entry name" value="IF_ROD_2"/>
    <property type="match status" value="1"/>
</dbReference>
<dbReference type="InterPro" id="IPR018039">
    <property type="entry name" value="IF_conserved"/>
</dbReference>
<protein>
    <submittedName>
        <fullName evidence="8">Keratin 88</fullName>
    </submittedName>
</protein>
<dbReference type="Ensembl" id="ENSRNOT00000010881.9">
    <property type="protein sequence ID" value="ENSRNOP00000010880.6"/>
    <property type="gene ID" value="ENSRNOG00000008242.9"/>
</dbReference>
<feature type="coiled-coil region" evidence="5">
    <location>
        <begin position="68"/>
        <end position="95"/>
    </location>
</feature>
<dbReference type="Pfam" id="PF00038">
    <property type="entry name" value="Filament"/>
    <property type="match status" value="1"/>
</dbReference>
<evidence type="ECO:0000259" key="6">
    <source>
        <dbReference type="PROSITE" id="PS51842"/>
    </source>
</evidence>
<accession>E9PSK2</accession>